<feature type="region of interest" description="Disordered" evidence="1">
    <location>
        <begin position="169"/>
        <end position="193"/>
    </location>
</feature>
<evidence type="ECO:0000256" key="1">
    <source>
        <dbReference type="SAM" id="MobiDB-lite"/>
    </source>
</evidence>
<gene>
    <name evidence="2" type="ORF">AM593_08608</name>
</gene>
<keyword evidence="3" id="KW-1185">Reference proteome</keyword>
<name>A0A3L5TT43_MYTGA</name>
<accession>A0A3L5TT43</accession>
<evidence type="ECO:0000313" key="3">
    <source>
        <dbReference type="Proteomes" id="UP000266721"/>
    </source>
</evidence>
<feature type="non-terminal residue" evidence="2">
    <location>
        <position position="436"/>
    </location>
</feature>
<comment type="caution">
    <text evidence="2">The sequence shown here is derived from an EMBL/GenBank/DDBJ whole genome shotgun (WGS) entry which is preliminary data.</text>
</comment>
<dbReference type="EMBL" id="KV587517">
    <property type="protein sequence ID" value="OPL32697.1"/>
    <property type="molecule type" value="Genomic_DNA"/>
</dbReference>
<evidence type="ECO:0000313" key="2">
    <source>
        <dbReference type="EMBL" id="OPL32697.1"/>
    </source>
</evidence>
<sequence>LSKLFLQPNIAHYSAIDESCDSSALLSMIINISSFPQAVQTDADKIRTHIRSSWARCDFVEWTGQKYIDSFNLMGQLVTKLGLSNMEENWILGELNTWATNGQNYLSGKRLGFETEEEIRHQTQILKKYVHPLCTETQIQLDIAYKELLEKENDLQERFRSLESKTKEHEEQLRKISKQTEHRSLKRTKPPDLEREVKEMQTKIRRILDLPDDLDEKRKRWVIVGICFHAFISPVLRKYVVPVVTRLFFSLISLNKIHKQTYASHLKRYEPTNTTLNYETINNNKNKYGLSSARYDYRVKSAVDFSRLFLQTHMAHFTAFDDSCDLSALLEIIVSIDRFPPVVHNDARKIQSDMQKPWTNCEFEEWTAIEYKDAFMLMRHLISNVRLSNREENRIKEELHSWETNVKLVLYAVICEVECLVPKEIIWPGNLLISSK</sequence>
<dbReference type="Proteomes" id="UP000266721">
    <property type="component" value="Unassembled WGS sequence"/>
</dbReference>
<feature type="non-terminal residue" evidence="2">
    <location>
        <position position="1"/>
    </location>
</feature>
<dbReference type="AlphaFoldDB" id="A0A3L5TT43"/>
<protein>
    <submittedName>
        <fullName evidence="2">Uncharacterized protein</fullName>
    </submittedName>
</protein>
<proteinExistence type="predicted"/>
<organism evidence="2 3">
    <name type="scientific">Mytilus galloprovincialis</name>
    <name type="common">Mediterranean mussel</name>
    <dbReference type="NCBI Taxonomy" id="29158"/>
    <lineage>
        <taxon>Eukaryota</taxon>
        <taxon>Metazoa</taxon>
        <taxon>Spiralia</taxon>
        <taxon>Lophotrochozoa</taxon>
        <taxon>Mollusca</taxon>
        <taxon>Bivalvia</taxon>
        <taxon>Autobranchia</taxon>
        <taxon>Pteriomorphia</taxon>
        <taxon>Mytilida</taxon>
        <taxon>Mytiloidea</taxon>
        <taxon>Mytilidae</taxon>
        <taxon>Mytilinae</taxon>
        <taxon>Mytilus</taxon>
    </lineage>
</organism>
<reference evidence="2 3" key="1">
    <citation type="journal article" date="2016" name="PLoS ONE">
        <title>A First Insight into the Genome of the Filter-Feeder Mussel Mytilus galloprovincialis.</title>
        <authorList>
            <person name="Murgarella M."/>
            <person name="Puiu D."/>
            <person name="Novoa B."/>
            <person name="Figueras A."/>
            <person name="Posada D."/>
            <person name="Canchaya C."/>
        </authorList>
    </citation>
    <scope>NUCLEOTIDE SEQUENCE [LARGE SCALE GENOMIC DNA]</scope>
    <source>
        <tissue evidence="2">Muscle</tissue>
    </source>
</reference>
<dbReference type="SMR" id="A0A3L5TT43"/>